<name>A0AAE0IME7_9PEZI</name>
<protein>
    <recommendedName>
        <fullName evidence="4">FAD-binding FR-type domain-containing protein</fullName>
    </recommendedName>
</protein>
<dbReference type="AlphaFoldDB" id="A0AAE0IME7"/>
<dbReference type="EMBL" id="JAUEPO010000003">
    <property type="protein sequence ID" value="KAK3327727.1"/>
    <property type="molecule type" value="Genomic_DNA"/>
</dbReference>
<dbReference type="InterPro" id="IPR017927">
    <property type="entry name" value="FAD-bd_FR_type"/>
</dbReference>
<keyword evidence="2" id="KW-0520">NAD</keyword>
<reference evidence="5" key="2">
    <citation type="submission" date="2023-06" db="EMBL/GenBank/DDBJ databases">
        <authorList>
            <consortium name="Lawrence Berkeley National Laboratory"/>
            <person name="Haridas S."/>
            <person name="Hensen N."/>
            <person name="Bonometti L."/>
            <person name="Westerberg I."/>
            <person name="Brannstrom I.O."/>
            <person name="Guillou S."/>
            <person name="Cros-Aarteil S."/>
            <person name="Calhoun S."/>
            <person name="Kuo A."/>
            <person name="Mondo S."/>
            <person name="Pangilinan J."/>
            <person name="Riley R."/>
            <person name="Labutti K."/>
            <person name="Andreopoulos B."/>
            <person name="Lipzen A."/>
            <person name="Chen C."/>
            <person name="Yanf M."/>
            <person name="Daum C."/>
            <person name="Ng V."/>
            <person name="Clum A."/>
            <person name="Steindorff A."/>
            <person name="Ohm R."/>
            <person name="Martin F."/>
            <person name="Silar P."/>
            <person name="Natvig D."/>
            <person name="Lalanne C."/>
            <person name="Gautier V."/>
            <person name="Ament-Velasquez S.L."/>
            <person name="Kruys A."/>
            <person name="Hutchinson M.I."/>
            <person name="Powell A.J."/>
            <person name="Barry K."/>
            <person name="Miller A.N."/>
            <person name="Grigoriev I.V."/>
            <person name="Debuchy R."/>
            <person name="Gladieux P."/>
            <person name="Thoren M.H."/>
            <person name="Johannesson H."/>
        </authorList>
    </citation>
    <scope>NUCLEOTIDE SEQUENCE</scope>
    <source>
        <strain evidence="5">SMH4131-1</strain>
    </source>
</reference>
<dbReference type="Proteomes" id="UP001286456">
    <property type="component" value="Unassembled WGS sequence"/>
</dbReference>
<accession>A0AAE0IME7</accession>
<dbReference type="SUPFAM" id="SSF63380">
    <property type="entry name" value="Riboflavin synthase domain-like"/>
    <property type="match status" value="1"/>
</dbReference>
<evidence type="ECO:0000256" key="2">
    <source>
        <dbReference type="ARBA" id="ARBA00023027"/>
    </source>
</evidence>
<evidence type="ECO:0000256" key="3">
    <source>
        <dbReference type="SAM" id="MobiDB-lite"/>
    </source>
</evidence>
<dbReference type="GO" id="GO:0005739">
    <property type="term" value="C:mitochondrion"/>
    <property type="evidence" value="ECO:0007669"/>
    <property type="project" value="TreeGrafter"/>
</dbReference>
<dbReference type="PANTHER" id="PTHR46505:SF1">
    <property type="entry name" value="OXIDOREDUCTASE NAD-BINDING DOMAIN-CONTAINING PROTEIN 1"/>
    <property type="match status" value="1"/>
</dbReference>
<dbReference type="PANTHER" id="PTHR46505">
    <property type="entry name" value="OXIDOREDUCTASE NAD-BINDING DOMAIN-CONTAINING PROTEIN 1"/>
    <property type="match status" value="1"/>
</dbReference>
<gene>
    <name evidence="5" type="ORF">B0T19DRAFT_172112</name>
</gene>
<evidence type="ECO:0000313" key="5">
    <source>
        <dbReference type="EMBL" id="KAK3327727.1"/>
    </source>
</evidence>
<feature type="region of interest" description="Disordered" evidence="3">
    <location>
        <begin position="71"/>
        <end position="92"/>
    </location>
</feature>
<dbReference type="Gene3D" id="3.40.50.80">
    <property type="entry name" value="Nucleotide-binding domain of ferredoxin-NADP reductase (FNR) module"/>
    <property type="match status" value="1"/>
</dbReference>
<dbReference type="InterPro" id="IPR039261">
    <property type="entry name" value="FNR_nucleotide-bd"/>
</dbReference>
<feature type="domain" description="FAD-binding FR-type" evidence="4">
    <location>
        <begin position="18"/>
        <end position="149"/>
    </location>
</feature>
<dbReference type="PROSITE" id="PS51384">
    <property type="entry name" value="FAD_FR"/>
    <property type="match status" value="1"/>
</dbReference>
<evidence type="ECO:0000313" key="6">
    <source>
        <dbReference type="Proteomes" id="UP001286456"/>
    </source>
</evidence>
<dbReference type="Gene3D" id="2.40.30.10">
    <property type="entry name" value="Translation factors"/>
    <property type="match status" value="1"/>
</dbReference>
<dbReference type="CDD" id="cd00322">
    <property type="entry name" value="FNR_like"/>
    <property type="match status" value="1"/>
</dbReference>
<sequence length="312" mass="33558">MTSKQGHLERTAGDPRESSLHNVIIKQIDEINASVRVFRLEIPDGRPTIKFLPGQWLDVYVPTVPKAGGFTITSPPSRATMPGDGGDDKAQAQAPAAGNGYLELAIQKSPDNPPAAWLWQPVATILNSRLNVRVGGSFVWPPAGVPLASLRKVIFVAGGVGINPLMSMLSALAEQLEDSRLSSGLEVQVLYSMKDPGPPREARAMLFVERISTIFASSAVRGRMKLFLTQDGGGDGGGDEQDAVSCCNGVRVPFSRRRIVIGDVEEALGEGKQSSVVYICGVPGMTDEFVEALTSADGLSMDPRRVLFEKWW</sequence>
<dbReference type="GO" id="GO:0016491">
    <property type="term" value="F:oxidoreductase activity"/>
    <property type="evidence" value="ECO:0007669"/>
    <property type="project" value="UniProtKB-KW"/>
</dbReference>
<organism evidence="5 6">
    <name type="scientific">Cercophora scortea</name>
    <dbReference type="NCBI Taxonomy" id="314031"/>
    <lineage>
        <taxon>Eukaryota</taxon>
        <taxon>Fungi</taxon>
        <taxon>Dikarya</taxon>
        <taxon>Ascomycota</taxon>
        <taxon>Pezizomycotina</taxon>
        <taxon>Sordariomycetes</taxon>
        <taxon>Sordariomycetidae</taxon>
        <taxon>Sordariales</taxon>
        <taxon>Lasiosphaeriaceae</taxon>
        <taxon>Cercophora</taxon>
    </lineage>
</organism>
<proteinExistence type="predicted"/>
<comment type="caution">
    <text evidence="5">The sequence shown here is derived from an EMBL/GenBank/DDBJ whole genome shotgun (WGS) entry which is preliminary data.</text>
</comment>
<reference evidence="5" key="1">
    <citation type="journal article" date="2023" name="Mol. Phylogenet. Evol.">
        <title>Genome-scale phylogeny and comparative genomics of the fungal order Sordariales.</title>
        <authorList>
            <person name="Hensen N."/>
            <person name="Bonometti L."/>
            <person name="Westerberg I."/>
            <person name="Brannstrom I.O."/>
            <person name="Guillou S."/>
            <person name="Cros-Aarteil S."/>
            <person name="Calhoun S."/>
            <person name="Haridas S."/>
            <person name="Kuo A."/>
            <person name="Mondo S."/>
            <person name="Pangilinan J."/>
            <person name="Riley R."/>
            <person name="LaButti K."/>
            <person name="Andreopoulos B."/>
            <person name="Lipzen A."/>
            <person name="Chen C."/>
            <person name="Yan M."/>
            <person name="Daum C."/>
            <person name="Ng V."/>
            <person name="Clum A."/>
            <person name="Steindorff A."/>
            <person name="Ohm R.A."/>
            <person name="Martin F."/>
            <person name="Silar P."/>
            <person name="Natvig D.O."/>
            <person name="Lalanne C."/>
            <person name="Gautier V."/>
            <person name="Ament-Velasquez S.L."/>
            <person name="Kruys A."/>
            <person name="Hutchinson M.I."/>
            <person name="Powell A.J."/>
            <person name="Barry K."/>
            <person name="Miller A.N."/>
            <person name="Grigoriev I.V."/>
            <person name="Debuchy R."/>
            <person name="Gladieux P."/>
            <person name="Hiltunen Thoren M."/>
            <person name="Johannesson H."/>
        </authorList>
    </citation>
    <scope>NUCLEOTIDE SEQUENCE</scope>
    <source>
        <strain evidence="5">SMH4131-1</strain>
    </source>
</reference>
<keyword evidence="1" id="KW-0560">Oxidoreductase</keyword>
<dbReference type="InterPro" id="IPR017938">
    <property type="entry name" value="Riboflavin_synthase-like_b-brl"/>
</dbReference>
<evidence type="ECO:0000259" key="4">
    <source>
        <dbReference type="PROSITE" id="PS51384"/>
    </source>
</evidence>
<keyword evidence="6" id="KW-1185">Reference proteome</keyword>
<dbReference type="SUPFAM" id="SSF52343">
    <property type="entry name" value="Ferredoxin reductase-like, C-terminal NADP-linked domain"/>
    <property type="match status" value="1"/>
</dbReference>
<dbReference type="InterPro" id="IPR052128">
    <property type="entry name" value="Oxidoreductase_NAD-binding"/>
</dbReference>
<evidence type="ECO:0000256" key="1">
    <source>
        <dbReference type="ARBA" id="ARBA00023002"/>
    </source>
</evidence>